<dbReference type="AlphaFoldDB" id="A0AAQ1GFC5"/>
<gene>
    <name evidence="4" type="ORF">SAMN05216550_10778</name>
</gene>
<protein>
    <submittedName>
        <fullName evidence="4">Arginine N-succinyltransferase</fullName>
    </submittedName>
</protein>
<dbReference type="GeneID" id="61306763"/>
<dbReference type="PANTHER" id="PTHR30420:SF1">
    <property type="entry name" value="ARGININE N-SUCCINYLTRANSFERASE"/>
    <property type="match status" value="1"/>
</dbReference>
<dbReference type="RefSeq" id="WP_074983496.1">
    <property type="nucleotide sequence ID" value="NZ_CADFGN010000008.1"/>
</dbReference>
<keyword evidence="3" id="KW-0012">Acyltransferase</keyword>
<dbReference type="Pfam" id="PF04958">
    <property type="entry name" value="AstA"/>
    <property type="match status" value="1"/>
</dbReference>
<keyword evidence="1" id="KW-0056">Arginine metabolism</keyword>
<accession>A0AAQ1GFC5</accession>
<reference evidence="4 5" key="1">
    <citation type="submission" date="2016-10" db="EMBL/GenBank/DDBJ databases">
        <authorList>
            <person name="Varghese N."/>
            <person name="Submissions S."/>
        </authorList>
    </citation>
    <scope>NUCLEOTIDE SEQUENCE [LARGE SCALE GENOMIC DNA]</scope>
    <source>
        <strain evidence="4 5">LMG 22274</strain>
    </source>
</reference>
<dbReference type="SUPFAM" id="SSF55729">
    <property type="entry name" value="Acyl-CoA N-acyltransferases (Nat)"/>
    <property type="match status" value="1"/>
</dbReference>
<dbReference type="PANTHER" id="PTHR30420">
    <property type="entry name" value="N-SUCCINYLARGININE DIHYDROLASE"/>
    <property type="match status" value="1"/>
</dbReference>
<evidence type="ECO:0000256" key="2">
    <source>
        <dbReference type="ARBA" id="ARBA00022679"/>
    </source>
</evidence>
<dbReference type="InterPro" id="IPR017650">
    <property type="entry name" value="Arginine_N-succinylTrfase"/>
</dbReference>
<dbReference type="NCBIfam" id="TIGR03244">
    <property type="entry name" value="arg_catab_AstA"/>
    <property type="match status" value="1"/>
</dbReference>
<proteinExistence type="predicted"/>
<dbReference type="EMBL" id="FNZM01000007">
    <property type="protein sequence ID" value="SEJ66875.1"/>
    <property type="molecule type" value="Genomic_DNA"/>
</dbReference>
<dbReference type="NCBIfam" id="TIGR03243">
    <property type="entry name" value="arg_catab_AOST"/>
    <property type="match status" value="1"/>
</dbReference>
<organism evidence="4 5">
    <name type="scientific">Paraburkholderia tropica</name>
    <dbReference type="NCBI Taxonomy" id="92647"/>
    <lineage>
        <taxon>Bacteria</taxon>
        <taxon>Pseudomonadati</taxon>
        <taxon>Pseudomonadota</taxon>
        <taxon>Betaproteobacteria</taxon>
        <taxon>Burkholderiales</taxon>
        <taxon>Burkholderiaceae</taxon>
        <taxon>Paraburkholderia</taxon>
    </lineage>
</organism>
<comment type="caution">
    <text evidence="4">The sequence shown here is derived from an EMBL/GenBank/DDBJ whole genome shotgun (WGS) entry which is preliminary data.</text>
</comment>
<dbReference type="InterPro" id="IPR007041">
    <property type="entry name" value="Arg_succinylTrfase_AstA/AruG"/>
</dbReference>
<name>A0AAQ1GFC5_9BURK</name>
<evidence type="ECO:0000313" key="4">
    <source>
        <dbReference type="EMBL" id="SEJ66875.1"/>
    </source>
</evidence>
<dbReference type="Proteomes" id="UP000183529">
    <property type="component" value="Unassembled WGS sequence"/>
</dbReference>
<keyword evidence="2" id="KW-0808">Transferase</keyword>
<sequence>MMMVRMAHAGDAPALLALARSAGVGMTSFMPDLAMIEARIERSVQTLAGTLPLAQQGYLFVLEDTLDARVAGVSGIEAAVGLDAPWYNYRIGRYLHTSRGVGVSSDASALFLSNDHTGHSELCTLFLAPEYRRDGNGALLSKARFMFIAAFRERFTQTLVAEMRGVTDARGRSPFWDAVCRPFFRMEFAEADRLVGLGRKSIIAELMPRHPLYMALLSREARAVVGEVHVQTAPARALLESEGLRFADYVDIFDGGATLQGDIDRLRIVRESRRQSIDDVMAQPTQTLLIANDALDAFRVTKAEVGESMRAHRSALLETLNVAEMGAVRTVGLRPAPAACA</sequence>
<evidence type="ECO:0000256" key="1">
    <source>
        <dbReference type="ARBA" id="ARBA00022503"/>
    </source>
</evidence>
<dbReference type="GO" id="GO:0008791">
    <property type="term" value="F:arginine N-succinyltransferase activity"/>
    <property type="evidence" value="ECO:0007669"/>
    <property type="project" value="InterPro"/>
</dbReference>
<dbReference type="GO" id="GO:0006527">
    <property type="term" value="P:L-arginine catabolic process"/>
    <property type="evidence" value="ECO:0007669"/>
    <property type="project" value="InterPro"/>
</dbReference>
<dbReference type="InterPro" id="IPR016181">
    <property type="entry name" value="Acyl_CoA_acyltransferase"/>
</dbReference>
<evidence type="ECO:0000313" key="5">
    <source>
        <dbReference type="Proteomes" id="UP000183529"/>
    </source>
</evidence>
<evidence type="ECO:0000256" key="3">
    <source>
        <dbReference type="ARBA" id="ARBA00023315"/>
    </source>
</evidence>